<dbReference type="GO" id="GO:0005829">
    <property type="term" value="C:cytosol"/>
    <property type="evidence" value="ECO:0007669"/>
    <property type="project" value="TreeGrafter"/>
</dbReference>
<accession>A0A4V5N6D5</accession>
<dbReference type="InterPro" id="IPR015943">
    <property type="entry name" value="WD40/YVTN_repeat-like_dom_sf"/>
</dbReference>
<reference evidence="9 10" key="1">
    <citation type="submission" date="2017-03" db="EMBL/GenBank/DDBJ databases">
        <title>Genomes of endolithic fungi from Antarctica.</title>
        <authorList>
            <person name="Coleine C."/>
            <person name="Masonjones S."/>
            <person name="Stajich J.E."/>
        </authorList>
    </citation>
    <scope>NUCLEOTIDE SEQUENCE [LARGE SCALE GENOMIC DNA]</scope>
    <source>
        <strain evidence="9 10">CCFEE 6315</strain>
    </source>
</reference>
<keyword evidence="3" id="KW-0677">Repeat</keyword>
<evidence type="ECO:0000313" key="9">
    <source>
        <dbReference type="EMBL" id="TKA25459.1"/>
    </source>
</evidence>
<gene>
    <name evidence="9" type="ORF">B0A50_06326</name>
</gene>
<dbReference type="EMBL" id="NAJL01000035">
    <property type="protein sequence ID" value="TKA25459.1"/>
    <property type="molecule type" value="Genomic_DNA"/>
</dbReference>
<dbReference type="InterPro" id="IPR049566">
    <property type="entry name" value="WDR59_RTC1-like_RING_Znf"/>
</dbReference>
<evidence type="ECO:0000259" key="8">
    <source>
        <dbReference type="Pfam" id="PF17120"/>
    </source>
</evidence>
<evidence type="ECO:0000256" key="1">
    <source>
        <dbReference type="ARBA" id="ARBA00022574"/>
    </source>
</evidence>
<dbReference type="PANTHER" id="PTHR46200:SF1">
    <property type="entry name" value="GATOR COMPLEX PROTEIN WDR24"/>
    <property type="match status" value="1"/>
</dbReference>
<dbReference type="Pfam" id="PF00400">
    <property type="entry name" value="WD40"/>
    <property type="match status" value="2"/>
</dbReference>
<feature type="repeat" description="WD" evidence="6">
    <location>
        <begin position="275"/>
        <end position="309"/>
    </location>
</feature>
<dbReference type="GO" id="GO:0008270">
    <property type="term" value="F:zinc ion binding"/>
    <property type="evidence" value="ECO:0007669"/>
    <property type="project" value="UniProtKB-KW"/>
</dbReference>
<evidence type="ECO:0000256" key="2">
    <source>
        <dbReference type="ARBA" id="ARBA00022723"/>
    </source>
</evidence>
<organism evidence="9 10">
    <name type="scientific">Salinomyces thailandicus</name>
    <dbReference type="NCBI Taxonomy" id="706561"/>
    <lineage>
        <taxon>Eukaryota</taxon>
        <taxon>Fungi</taxon>
        <taxon>Dikarya</taxon>
        <taxon>Ascomycota</taxon>
        <taxon>Pezizomycotina</taxon>
        <taxon>Dothideomycetes</taxon>
        <taxon>Dothideomycetidae</taxon>
        <taxon>Mycosphaerellales</taxon>
        <taxon>Teratosphaeriaceae</taxon>
        <taxon>Salinomyces</taxon>
    </lineage>
</organism>
<keyword evidence="1 6" id="KW-0853">WD repeat</keyword>
<dbReference type="InterPro" id="IPR019775">
    <property type="entry name" value="WD40_repeat_CS"/>
</dbReference>
<feature type="repeat" description="WD" evidence="6">
    <location>
        <begin position="181"/>
        <end position="223"/>
    </location>
</feature>
<feature type="region of interest" description="Disordered" evidence="7">
    <location>
        <begin position="1"/>
        <end position="33"/>
    </location>
</feature>
<dbReference type="InterPro" id="IPR036322">
    <property type="entry name" value="WD40_repeat_dom_sf"/>
</dbReference>
<feature type="compositionally biased region" description="Pro residues" evidence="7">
    <location>
        <begin position="16"/>
        <end position="25"/>
    </location>
</feature>
<sequence length="1030" mass="113653">MSHEGSRRQSTASGAPPAPPLPAPKPLQRARDAAFRFIGYPSRPPSPQDGLGRPRILSGFGGFRHASLGATQNATASHKTGLEINTIAINEQGTHALLGGKEIFKTVKVEEGVCAEDVNLRTAIRSNPTQASGKPRQIYSIDIADVAWAKGNSGEYVAAATSSGKIILYDLGHAGVPAAQLHEHFRQVHKVTFNPHRGSLLLSGSQDGTVRLWDIRAARHEANALQSKRKYSGQSDGVRDVKWSPKEGVDFAFGTDSGFIQCWDIRNLKSAKIKIPAHMLACNIIDWHPDGRHIASAGLDQAVRVWDFSINHKQKHRWEVKTPYPVMNGRWRPPCESSMPQDDGMRQCTQFVTAYDREHPVIHLWDLRRPAMPFRTMEPYPSAPSDLLWHSQDLLWTVGREGVFLQSDVQHAPKAIDHRCLQSFAVTPEADVNMVTQKRKQRRLPNLNHAPSHTKNITDTSTSPETTFLSRSWADDTLDHSFLSFAPSSKHSRKSSAAMLTVLGDIIPLNNILDHRRSFAPSQLAATGRAPWAFNPDVFKYLARKYTHNARVPTVIDEHFLDTVQVTFDANERYAYSAGLYRLAQSWKIMGFMVITHLKNRVKAQSGAHSAPVKLLYGLTLGEAALKMLAVESPPTTRPISALSQHLGVLEGSSNDATPVARPARGSTEPDRLALPSSELTAANLKELPEQQIEADRVGLWSVPGATGGLYTGVDGHGGDGDERSRMPSSDRGAPGTADEAALRHRASPLHPMHDEPLYALPDDPAVDLEAGKPFVLVEMLREMITHHLKTGDSQTATHLITLILPLLPRTHPLPSPEIQATVQAYTDTYTTLNFLPDEVSTILDTHLQHPIMAGLQPLQIESILSTYHDQLLALHLENEAAQLRKLAYPAYPAVYEDWMKNCDIHLLCGSCSKPLEQQDMTQLKCESCRQKQDLCPYCWSPECPFGGGKIWSMCLLCGHGGHEGCLRLWFQDEESGGVCATGCGCDCVAGMAREVKEEEQRKVREKGKVVSDGLVVRQSKAVDRALEML</sequence>
<protein>
    <recommendedName>
        <fullName evidence="8">WDR59/RTC1-like RING zinc finger domain-containing protein</fullName>
    </recommendedName>
</protein>
<dbReference type="InterPro" id="IPR001680">
    <property type="entry name" value="WD40_rpt"/>
</dbReference>
<evidence type="ECO:0000256" key="5">
    <source>
        <dbReference type="ARBA" id="ARBA00022833"/>
    </source>
</evidence>
<evidence type="ECO:0000256" key="6">
    <source>
        <dbReference type="PROSITE-ProRule" id="PRU00221"/>
    </source>
</evidence>
<dbReference type="SMART" id="SM00320">
    <property type="entry name" value="WD40"/>
    <property type="match status" value="4"/>
</dbReference>
<dbReference type="PROSITE" id="PS50082">
    <property type="entry name" value="WD_REPEATS_2"/>
    <property type="match status" value="3"/>
</dbReference>
<comment type="caution">
    <text evidence="9">The sequence shown here is derived from an EMBL/GenBank/DDBJ whole genome shotgun (WGS) entry which is preliminary data.</text>
</comment>
<evidence type="ECO:0000256" key="3">
    <source>
        <dbReference type="ARBA" id="ARBA00022737"/>
    </source>
</evidence>
<dbReference type="SUPFAM" id="SSF50978">
    <property type="entry name" value="WD40 repeat-like"/>
    <property type="match status" value="1"/>
</dbReference>
<feature type="domain" description="WDR59/RTC1-like RING zinc finger" evidence="8">
    <location>
        <begin position="950"/>
        <end position="990"/>
    </location>
</feature>
<dbReference type="InterPro" id="IPR037590">
    <property type="entry name" value="WDR24"/>
</dbReference>
<dbReference type="Pfam" id="PF17120">
    <property type="entry name" value="zf-RING_16"/>
    <property type="match status" value="1"/>
</dbReference>
<dbReference type="Proteomes" id="UP000308549">
    <property type="component" value="Unassembled WGS sequence"/>
</dbReference>
<name>A0A4V5N6D5_9PEZI</name>
<keyword evidence="10" id="KW-1185">Reference proteome</keyword>
<keyword evidence="4" id="KW-0863">Zinc-finger</keyword>
<dbReference type="GO" id="GO:0016239">
    <property type="term" value="P:positive regulation of macroautophagy"/>
    <property type="evidence" value="ECO:0007669"/>
    <property type="project" value="TreeGrafter"/>
</dbReference>
<feature type="region of interest" description="Disordered" evidence="7">
    <location>
        <begin position="711"/>
        <end position="741"/>
    </location>
</feature>
<dbReference type="OrthoDB" id="60955at2759"/>
<proteinExistence type="predicted"/>
<evidence type="ECO:0000313" key="10">
    <source>
        <dbReference type="Proteomes" id="UP000308549"/>
    </source>
</evidence>
<keyword evidence="2" id="KW-0479">Metal-binding</keyword>
<dbReference type="GO" id="GO:1904263">
    <property type="term" value="P:positive regulation of TORC1 signaling"/>
    <property type="evidence" value="ECO:0007669"/>
    <property type="project" value="TreeGrafter"/>
</dbReference>
<evidence type="ECO:0000256" key="7">
    <source>
        <dbReference type="SAM" id="MobiDB-lite"/>
    </source>
</evidence>
<dbReference type="PANTHER" id="PTHR46200">
    <property type="entry name" value="GATOR COMPLEX PROTEIN WDR24"/>
    <property type="match status" value="1"/>
</dbReference>
<feature type="region of interest" description="Disordered" evidence="7">
    <location>
        <begin position="651"/>
        <end position="672"/>
    </location>
</feature>
<dbReference type="PROSITE" id="PS50294">
    <property type="entry name" value="WD_REPEATS_REGION"/>
    <property type="match status" value="2"/>
</dbReference>
<keyword evidence="5" id="KW-0862">Zinc</keyword>
<dbReference type="PROSITE" id="PS00678">
    <property type="entry name" value="WD_REPEATS_1"/>
    <property type="match status" value="2"/>
</dbReference>
<dbReference type="GO" id="GO:0061700">
    <property type="term" value="C:GATOR2 complex"/>
    <property type="evidence" value="ECO:0007669"/>
    <property type="project" value="TreeGrafter"/>
</dbReference>
<evidence type="ECO:0000256" key="4">
    <source>
        <dbReference type="ARBA" id="ARBA00022771"/>
    </source>
</evidence>
<feature type="repeat" description="WD" evidence="6">
    <location>
        <begin position="231"/>
        <end position="273"/>
    </location>
</feature>
<dbReference type="GO" id="GO:0005774">
    <property type="term" value="C:vacuolar membrane"/>
    <property type="evidence" value="ECO:0007669"/>
    <property type="project" value="TreeGrafter"/>
</dbReference>
<dbReference type="AlphaFoldDB" id="A0A4V5N6D5"/>
<dbReference type="Gene3D" id="2.130.10.10">
    <property type="entry name" value="YVTN repeat-like/Quinoprotein amine dehydrogenase"/>
    <property type="match status" value="2"/>
</dbReference>
<feature type="compositionally biased region" description="Basic and acidic residues" evidence="7">
    <location>
        <begin position="717"/>
        <end position="726"/>
    </location>
</feature>